<dbReference type="PROSITE" id="PS00022">
    <property type="entry name" value="EGF_1"/>
    <property type="match status" value="5"/>
</dbReference>
<feature type="domain" description="EGF-like" evidence="13">
    <location>
        <begin position="13"/>
        <end position="51"/>
    </location>
</feature>
<dbReference type="GO" id="GO:0023052">
    <property type="term" value="P:signaling"/>
    <property type="evidence" value="ECO:0007669"/>
    <property type="project" value="UniProtKB-ARBA"/>
</dbReference>
<dbReference type="InterPro" id="IPR018097">
    <property type="entry name" value="EGF_Ca-bd_CS"/>
</dbReference>
<dbReference type="SMART" id="SM00179">
    <property type="entry name" value="EGF_CA"/>
    <property type="match status" value="4"/>
</dbReference>
<dbReference type="FunFam" id="2.10.25.10:FF:000391">
    <property type="entry name" value="Weary, isoform C"/>
    <property type="match status" value="1"/>
</dbReference>
<dbReference type="InterPro" id="IPR000152">
    <property type="entry name" value="EGF-type_Asp/Asn_hydroxyl_site"/>
</dbReference>
<dbReference type="SMART" id="SM00181">
    <property type="entry name" value="EGF"/>
    <property type="match status" value="5"/>
</dbReference>
<dbReference type="GO" id="GO:0007154">
    <property type="term" value="P:cell communication"/>
    <property type="evidence" value="ECO:0007669"/>
    <property type="project" value="UniProtKB-ARBA"/>
</dbReference>
<evidence type="ECO:0000256" key="3">
    <source>
        <dbReference type="ARBA" id="ARBA00022536"/>
    </source>
</evidence>
<keyword evidence="2" id="KW-1003">Cell membrane</keyword>
<keyword evidence="4" id="KW-0812">Transmembrane</keyword>
<name>A0A2H1VRR2_SPOFR</name>
<sequence>MKHNTSVVSRRFSVRPCCYSNPCRNGGSCRARGAGGHECLCARGYHGDECQHQIDACYGSPCAHGMGWAYCHILDTIPDSVLLLRNFLKFEKRPVVLFYVKPVNEQTYHLIGCCWGIGDWEDWKGGNRASDNLTHTTRALFHVGFLCSCQAGYTGARCEVNIDDCVANKCQNNATCVDHLEGYSCKCAPGFMGEFCEKKIPYCTKEFNPCENGAVCTDHHSHYTCACPKGYSGQNCTVNADDCINHMCQDDIILERPLLSTANDYLCKCAPGYSGRLCEYLTSLTFSHNDSLVELEPLRTTPQANVTLMPLTLYMQTLHGNLHIVMTRQLHLMDRTPHRLTALLMRWLGGRLPRNV</sequence>
<dbReference type="PROSITE" id="PS01186">
    <property type="entry name" value="EGF_2"/>
    <property type="match status" value="5"/>
</dbReference>
<keyword evidence="6" id="KW-0677">Repeat</keyword>
<feature type="disulfide bond" evidence="12">
    <location>
        <begin position="41"/>
        <end position="50"/>
    </location>
</feature>
<dbReference type="GO" id="GO:0005509">
    <property type="term" value="F:calcium ion binding"/>
    <property type="evidence" value="ECO:0007669"/>
    <property type="project" value="InterPro"/>
</dbReference>
<keyword evidence="11" id="KW-0325">Glycoprotein</keyword>
<evidence type="ECO:0000256" key="12">
    <source>
        <dbReference type="PROSITE-ProRule" id="PRU00076"/>
    </source>
</evidence>
<comment type="caution">
    <text evidence="12">Lacks conserved residue(s) required for the propagation of feature annotation.</text>
</comment>
<dbReference type="Gene3D" id="2.10.25.10">
    <property type="entry name" value="Laminin"/>
    <property type="match status" value="5"/>
</dbReference>
<keyword evidence="7" id="KW-0106">Calcium</keyword>
<dbReference type="InterPro" id="IPR051022">
    <property type="entry name" value="Notch_Cell-Fate_Det"/>
</dbReference>
<proteinExistence type="predicted"/>
<feature type="domain" description="EGF-like" evidence="13">
    <location>
        <begin position="239"/>
        <end position="279"/>
    </location>
</feature>
<keyword evidence="8" id="KW-1133">Transmembrane helix</keyword>
<dbReference type="GO" id="GO:0005886">
    <property type="term" value="C:plasma membrane"/>
    <property type="evidence" value="ECO:0007669"/>
    <property type="project" value="UniProtKB-SubCell"/>
</dbReference>
<dbReference type="InterPro" id="IPR009030">
    <property type="entry name" value="Growth_fac_rcpt_cys_sf"/>
</dbReference>
<feature type="domain" description="EGF-like" evidence="13">
    <location>
        <begin position="161"/>
        <end position="197"/>
    </location>
</feature>
<keyword evidence="10 12" id="KW-1015">Disulfide bond</keyword>
<evidence type="ECO:0000256" key="7">
    <source>
        <dbReference type="ARBA" id="ARBA00022837"/>
    </source>
</evidence>
<dbReference type="Pfam" id="PF00008">
    <property type="entry name" value="EGF"/>
    <property type="match status" value="3"/>
</dbReference>
<dbReference type="EMBL" id="ODYU01004045">
    <property type="protein sequence ID" value="SOQ43525.1"/>
    <property type="molecule type" value="Genomic_DNA"/>
</dbReference>
<dbReference type="PROSITE" id="PS50026">
    <property type="entry name" value="EGF_3"/>
    <property type="match status" value="4"/>
</dbReference>
<feature type="domain" description="EGF-like" evidence="13">
    <location>
        <begin position="199"/>
        <end position="237"/>
    </location>
</feature>
<dbReference type="AlphaFoldDB" id="A0A2H1VRR2"/>
<dbReference type="CDD" id="cd00054">
    <property type="entry name" value="EGF_CA"/>
    <property type="match status" value="3"/>
</dbReference>
<evidence type="ECO:0000256" key="11">
    <source>
        <dbReference type="ARBA" id="ARBA00023180"/>
    </source>
</evidence>
<dbReference type="Pfam" id="PF12661">
    <property type="entry name" value="hEGF"/>
    <property type="match status" value="1"/>
</dbReference>
<dbReference type="PROSITE" id="PS00010">
    <property type="entry name" value="ASX_HYDROXYL"/>
    <property type="match status" value="2"/>
</dbReference>
<evidence type="ECO:0000256" key="10">
    <source>
        <dbReference type="ARBA" id="ARBA00023157"/>
    </source>
</evidence>
<keyword evidence="5" id="KW-0732">Signal</keyword>
<evidence type="ECO:0000256" key="5">
    <source>
        <dbReference type="ARBA" id="ARBA00022729"/>
    </source>
</evidence>
<keyword evidence="3 12" id="KW-0245">EGF-like domain</keyword>
<feature type="disulfide bond" evidence="12">
    <location>
        <begin position="269"/>
        <end position="278"/>
    </location>
</feature>
<organism evidence="14">
    <name type="scientific">Spodoptera frugiperda</name>
    <name type="common">Fall armyworm</name>
    <dbReference type="NCBI Taxonomy" id="7108"/>
    <lineage>
        <taxon>Eukaryota</taxon>
        <taxon>Metazoa</taxon>
        <taxon>Ecdysozoa</taxon>
        <taxon>Arthropoda</taxon>
        <taxon>Hexapoda</taxon>
        <taxon>Insecta</taxon>
        <taxon>Pterygota</taxon>
        <taxon>Neoptera</taxon>
        <taxon>Endopterygota</taxon>
        <taxon>Lepidoptera</taxon>
        <taxon>Glossata</taxon>
        <taxon>Ditrysia</taxon>
        <taxon>Noctuoidea</taxon>
        <taxon>Noctuidae</taxon>
        <taxon>Amphipyrinae</taxon>
        <taxon>Spodoptera</taxon>
    </lineage>
</organism>
<keyword evidence="9" id="KW-0472">Membrane</keyword>
<dbReference type="PANTHER" id="PTHR24049">
    <property type="entry name" value="CRUMBS FAMILY MEMBER"/>
    <property type="match status" value="1"/>
</dbReference>
<dbReference type="InterPro" id="IPR000742">
    <property type="entry name" value="EGF"/>
</dbReference>
<evidence type="ECO:0000256" key="1">
    <source>
        <dbReference type="ARBA" id="ARBA00004251"/>
    </source>
</evidence>
<protein>
    <submittedName>
        <fullName evidence="14">SFRICE_024778</fullName>
    </submittedName>
</protein>
<evidence type="ECO:0000259" key="13">
    <source>
        <dbReference type="PROSITE" id="PS50026"/>
    </source>
</evidence>
<gene>
    <name evidence="14" type="ORF">SFRICE_024778</name>
</gene>
<dbReference type="SUPFAM" id="SSF57184">
    <property type="entry name" value="Growth factor receptor domain"/>
    <property type="match status" value="1"/>
</dbReference>
<dbReference type="PROSITE" id="PS01187">
    <property type="entry name" value="EGF_CA"/>
    <property type="match status" value="1"/>
</dbReference>
<evidence type="ECO:0000256" key="8">
    <source>
        <dbReference type="ARBA" id="ARBA00022989"/>
    </source>
</evidence>
<feature type="disulfide bond" evidence="12">
    <location>
        <begin position="187"/>
        <end position="196"/>
    </location>
</feature>
<dbReference type="FunFam" id="2.10.25.10:FF:000472">
    <property type="entry name" value="Uncharacterized protein, isoform A"/>
    <property type="match status" value="1"/>
</dbReference>
<comment type="subcellular location">
    <subcellularLocation>
        <location evidence="1">Cell membrane</location>
        <topology evidence="1">Single-pass type I membrane protein</topology>
    </subcellularLocation>
</comment>
<accession>A0A2H1VRR2</accession>
<evidence type="ECO:0000256" key="9">
    <source>
        <dbReference type="ARBA" id="ARBA00023136"/>
    </source>
</evidence>
<feature type="disulfide bond" evidence="12">
    <location>
        <begin position="227"/>
        <end position="236"/>
    </location>
</feature>
<evidence type="ECO:0000256" key="2">
    <source>
        <dbReference type="ARBA" id="ARBA00022475"/>
    </source>
</evidence>
<dbReference type="InterPro" id="IPR001881">
    <property type="entry name" value="EGF-like_Ca-bd_dom"/>
</dbReference>
<dbReference type="InterPro" id="IPR013032">
    <property type="entry name" value="EGF-like_CS"/>
</dbReference>
<dbReference type="SUPFAM" id="SSF57196">
    <property type="entry name" value="EGF/Laminin"/>
    <property type="match status" value="1"/>
</dbReference>
<evidence type="ECO:0000313" key="14">
    <source>
        <dbReference type="EMBL" id="SOQ43525.1"/>
    </source>
</evidence>
<reference evidence="14" key="1">
    <citation type="submission" date="2016-07" db="EMBL/GenBank/DDBJ databases">
        <authorList>
            <person name="Bretaudeau A."/>
        </authorList>
    </citation>
    <scope>NUCLEOTIDE SEQUENCE</scope>
    <source>
        <strain evidence="14">Rice</strain>
        <tissue evidence="14">Whole body</tissue>
    </source>
</reference>
<evidence type="ECO:0000256" key="6">
    <source>
        <dbReference type="ARBA" id="ARBA00022737"/>
    </source>
</evidence>
<evidence type="ECO:0000256" key="4">
    <source>
        <dbReference type="ARBA" id="ARBA00022692"/>
    </source>
</evidence>